<reference evidence="2" key="1">
    <citation type="submission" date="2020-03" db="EMBL/GenBank/DDBJ databases">
        <title>The deep terrestrial virosphere.</title>
        <authorList>
            <person name="Holmfeldt K."/>
            <person name="Nilsson E."/>
            <person name="Simone D."/>
            <person name="Lopez-Fernandez M."/>
            <person name="Wu X."/>
            <person name="de Brujin I."/>
            <person name="Lundin D."/>
            <person name="Andersson A."/>
            <person name="Bertilsson S."/>
            <person name="Dopson M."/>
        </authorList>
    </citation>
    <scope>NUCLEOTIDE SEQUENCE</scope>
    <source>
        <strain evidence="2">MM171A00291</strain>
        <strain evidence="3">MM171B00223</strain>
    </source>
</reference>
<dbReference type="AlphaFoldDB" id="A0A6M3M4J2"/>
<gene>
    <name evidence="2" type="ORF">MM171A00291_0011</name>
    <name evidence="3" type="ORF">MM171B00223_0046</name>
</gene>
<organism evidence="2">
    <name type="scientific">viral metagenome</name>
    <dbReference type="NCBI Taxonomy" id="1070528"/>
    <lineage>
        <taxon>unclassified sequences</taxon>
        <taxon>metagenomes</taxon>
        <taxon>organismal metagenomes</taxon>
    </lineage>
</organism>
<keyword evidence="2" id="KW-0808">Transferase</keyword>
<protein>
    <submittedName>
        <fullName evidence="2">Putative nucleotide-diphospho-sugar transferase</fullName>
    </submittedName>
</protein>
<evidence type="ECO:0000259" key="1">
    <source>
        <dbReference type="Pfam" id="PF03407"/>
    </source>
</evidence>
<name>A0A6M3M4J2_9ZZZZ</name>
<dbReference type="InterPro" id="IPR005069">
    <property type="entry name" value="Nucl-diP-sugar_transferase"/>
</dbReference>
<accession>A0A6M3M4J2</accession>
<sequence length="193" mass="22600">MYTIVSFYTAGTDYENIVKTLERQLIDLLIPHKIYSRENKGEWILNTQQKSEVLLTAMTELKSDIVWLDADAELLKYPKHFDYLSVYNGFDICLHFLNTYYNPKELLTGTIYLKNNPVVMELLKAWDNHNKTVKETDQTALQNVLLKLPHVRIEPLPKEYIKIKGFENLQGEINPVVYHTQASRQQRAKINVK</sequence>
<evidence type="ECO:0000313" key="3">
    <source>
        <dbReference type="EMBL" id="QJB04669.1"/>
    </source>
</evidence>
<dbReference type="Pfam" id="PF03407">
    <property type="entry name" value="Nucleotid_trans"/>
    <property type="match status" value="1"/>
</dbReference>
<evidence type="ECO:0000313" key="2">
    <source>
        <dbReference type="EMBL" id="QJB00703.1"/>
    </source>
</evidence>
<dbReference type="GO" id="GO:0016740">
    <property type="term" value="F:transferase activity"/>
    <property type="evidence" value="ECO:0007669"/>
    <property type="project" value="UniProtKB-KW"/>
</dbReference>
<feature type="domain" description="Nucleotide-diphospho-sugar transferase" evidence="1">
    <location>
        <begin position="63"/>
        <end position="191"/>
    </location>
</feature>
<dbReference type="EMBL" id="MT143699">
    <property type="protein sequence ID" value="QJB00703.1"/>
    <property type="molecule type" value="Genomic_DNA"/>
</dbReference>
<dbReference type="EMBL" id="MT143887">
    <property type="protein sequence ID" value="QJB04669.1"/>
    <property type="molecule type" value="Genomic_DNA"/>
</dbReference>
<proteinExistence type="predicted"/>